<evidence type="ECO:0000313" key="1">
    <source>
        <dbReference type="EMBL" id="MBC5729773.1"/>
    </source>
</evidence>
<organism evidence="1 2">
    <name type="scientific">Pseudoflavonifractor hominis</name>
    <dbReference type="NCBI Taxonomy" id="2763059"/>
    <lineage>
        <taxon>Bacteria</taxon>
        <taxon>Bacillati</taxon>
        <taxon>Bacillota</taxon>
        <taxon>Clostridia</taxon>
        <taxon>Eubacteriales</taxon>
        <taxon>Oscillospiraceae</taxon>
        <taxon>Pseudoflavonifractor</taxon>
    </lineage>
</organism>
<protein>
    <submittedName>
        <fullName evidence="1">Uncharacterized protein</fullName>
    </submittedName>
</protein>
<keyword evidence="2" id="KW-1185">Reference proteome</keyword>
<accession>A0ABR7HQI4</accession>
<evidence type="ECO:0000313" key="2">
    <source>
        <dbReference type="Proteomes" id="UP000660021"/>
    </source>
</evidence>
<dbReference type="EMBL" id="JACOPR010000002">
    <property type="protein sequence ID" value="MBC5729773.1"/>
    <property type="molecule type" value="Genomic_DNA"/>
</dbReference>
<sequence>MNIITQDFLQSTKILDIHQEVKGVEEVMEFLTSPDVVNRMLVASDMGLPALTPIVQELENRFDDTSNFPVCVMGSNKNAVARQNIGRMIKHIMKYFGYLPVDGGLSERARIPVSAGSKYFSTCAVYESCCKAKFKMKIDVVPV</sequence>
<comment type="caution">
    <text evidence="1">The sequence shown here is derived from an EMBL/GenBank/DDBJ whole genome shotgun (WGS) entry which is preliminary data.</text>
</comment>
<reference evidence="1 2" key="1">
    <citation type="submission" date="2020-08" db="EMBL/GenBank/DDBJ databases">
        <title>Genome public.</title>
        <authorList>
            <person name="Liu C."/>
            <person name="Sun Q."/>
        </authorList>
    </citation>
    <scope>NUCLEOTIDE SEQUENCE [LARGE SCALE GENOMIC DNA]</scope>
    <source>
        <strain evidence="1 2">New-38</strain>
    </source>
</reference>
<proteinExistence type="predicted"/>
<gene>
    <name evidence="1" type="ORF">H8S34_02860</name>
</gene>
<dbReference type="RefSeq" id="WP_101692213.1">
    <property type="nucleotide sequence ID" value="NZ_JACOPR010000002.1"/>
</dbReference>
<name>A0ABR7HQI4_9FIRM</name>
<dbReference type="Proteomes" id="UP000660021">
    <property type="component" value="Unassembled WGS sequence"/>
</dbReference>